<name>A0A097IIM2_9CORY</name>
<feature type="transmembrane region" description="Helical" evidence="1">
    <location>
        <begin position="927"/>
        <end position="950"/>
    </location>
</feature>
<proteinExistence type="predicted"/>
<gene>
    <name evidence="3" type="ORF">CDOO_12470</name>
</gene>
<dbReference type="GO" id="GO:0016740">
    <property type="term" value="F:transferase activity"/>
    <property type="evidence" value="ECO:0007669"/>
    <property type="project" value="UniProtKB-KW"/>
</dbReference>
<feature type="transmembrane region" description="Helical" evidence="1">
    <location>
        <begin position="70"/>
        <end position="87"/>
    </location>
</feature>
<feature type="transmembrane region" description="Helical" evidence="1">
    <location>
        <begin position="99"/>
        <end position="118"/>
    </location>
</feature>
<dbReference type="HOGENOM" id="CLU_003192_1_0_11"/>
<feature type="transmembrane region" description="Helical" evidence="1">
    <location>
        <begin position="148"/>
        <end position="176"/>
    </location>
</feature>
<dbReference type="KEGG" id="cdo:CDOO_12470"/>
<evidence type="ECO:0000313" key="3">
    <source>
        <dbReference type="EMBL" id="AIT61980.1"/>
    </source>
</evidence>
<keyword evidence="1" id="KW-0812">Transmembrane</keyword>
<dbReference type="InterPro" id="IPR021798">
    <property type="entry name" value="AftD_N"/>
</dbReference>
<organism evidence="3 4">
    <name type="scientific">Corynebacterium doosanense CAU 212 = DSM 45436</name>
    <dbReference type="NCBI Taxonomy" id="558173"/>
    <lineage>
        <taxon>Bacteria</taxon>
        <taxon>Bacillati</taxon>
        <taxon>Actinomycetota</taxon>
        <taxon>Actinomycetes</taxon>
        <taxon>Mycobacteriales</taxon>
        <taxon>Corynebacteriaceae</taxon>
        <taxon>Corynebacterium</taxon>
    </lineage>
</organism>
<feature type="transmembrane region" description="Helical" evidence="1">
    <location>
        <begin position="962"/>
        <end position="980"/>
    </location>
</feature>
<feature type="transmembrane region" description="Helical" evidence="1">
    <location>
        <begin position="188"/>
        <end position="210"/>
    </location>
</feature>
<dbReference type="EMBL" id="CP006764">
    <property type="protein sequence ID" value="AIT61980.1"/>
    <property type="molecule type" value="Genomic_DNA"/>
</dbReference>
<dbReference type="OrthoDB" id="5242711at2"/>
<dbReference type="Pfam" id="PF11847">
    <property type="entry name" value="GT-C_AftD"/>
    <property type="match status" value="1"/>
</dbReference>
<dbReference type="eggNOG" id="COG4981">
    <property type="taxonomic scope" value="Bacteria"/>
</dbReference>
<keyword evidence="1" id="KW-0472">Membrane</keyword>
<feature type="transmembrane region" description="Helical" evidence="1">
    <location>
        <begin position="362"/>
        <end position="384"/>
    </location>
</feature>
<feature type="transmembrane region" description="Helical" evidence="1">
    <location>
        <begin position="288"/>
        <end position="310"/>
    </location>
</feature>
<reference evidence="3 4" key="1">
    <citation type="submission" date="2013-09" db="EMBL/GenBank/DDBJ databases">
        <title>Complete genome sequence of Corynebacterium doosanense CAU 212(T) (=DSM 45436(T)), isolated from activated sludge.</title>
        <authorList>
            <person name="Schaffert L."/>
            <person name="Albersmeier A."/>
            <person name="Kalinowski J."/>
            <person name="Ruckert C."/>
        </authorList>
    </citation>
    <scope>NUCLEOTIDE SEQUENCE [LARGE SCALE GENOMIC DNA]</scope>
    <source>
        <strain evidence="3 4">CAU 212</strain>
    </source>
</reference>
<feature type="transmembrane region" description="Helical" evidence="1">
    <location>
        <begin position="992"/>
        <end position="1009"/>
    </location>
</feature>
<dbReference type="STRING" id="558173.CDOO_12470"/>
<dbReference type="RefSeq" id="WP_018022075.1">
    <property type="nucleotide sequence ID" value="NZ_AQUX01000005.1"/>
</dbReference>
<dbReference type="AlphaFoldDB" id="A0A097IIM2"/>
<protein>
    <submittedName>
        <fullName evidence="3">Arabinofuranosyl transferase</fullName>
    </submittedName>
</protein>
<evidence type="ECO:0000313" key="4">
    <source>
        <dbReference type="Proteomes" id="UP000029914"/>
    </source>
</evidence>
<keyword evidence="4" id="KW-1185">Reference proteome</keyword>
<dbReference type="Proteomes" id="UP000029914">
    <property type="component" value="Chromosome"/>
</dbReference>
<feature type="transmembrane region" description="Helical" evidence="1">
    <location>
        <begin position="262"/>
        <end position="281"/>
    </location>
</feature>
<sequence length="1021" mass="106710">MAVQPWGEVAADTKLDLMVDPAGFLAGAASAYSADFTLGQLQNQAYGYLFPHGLFFLLTDFLPDWVAQRLWWTLVVGVGYSGFLVLLRRIDIGSPAFRFLAAALFAFSPRTLTTLTAISSETWPVMLSPWVVAAVLSPRLDRRALVGAIVPVALMGAVNASATLLACLPAGIALLVRVLAARGRGAGFAGLWLLGCALVSAWWIGPLLVLGRYSAPFTDFIESSFVTNRWLNLAEILRGTTSWAPFVDTERTAGALLVLQPVYVLVTMAVAAAGLVGLCLLPRRSLWLVMLFTGVALLGAAHGPFAAGWLELLDGPLAAFRNIHKADPLVRIPLLIGLAHLGSRLSLPTTAADLAHPSRRHAGAVLVSLVALAAVSPALSARLLPTGTWNEIPDYWLEATAFLNDNAAGTRTLIAPETPFARQDWGWTRDEPAQPLLDVPWAVRDAIPLVDPEAVRGLDGMMAVLHQLPEQAGPALVQAGIGAVLVRHDLENAEPVDAEALAESVPGARVHGFGEIEVVLLDPDAGAHTSDTAPLRVAGGGESVALLDTLTEPAPRELVATDADVVTDTPLAVARNYGTLDNPVSAPLAHPEEGADVRNRARDYPSAGPLTRVVEHGLRVSASSSAADATAFGGADVAKSVTAGVDKHPDTAWWPAPGAASGEWIELAGDFAGQEHVRITATDDSEVTVSSGEAATTVALTGGEEAEVVVPGPATGAIRVTLAGPAAVGIAEISVDGHPAERVVTVPDTSPNVRQFLFQRLLVDTGVLVRDFTAPRDMTVRLDSDGPVLIDDQEHHPGDTLELPAGQHRLDTEATWVTLTEPGFAPATGENLYYSGLSANEGLRAHAGGVELEPRRVGAGMQGFVLPEGVEGPVEVSFAGERAYRGSLIMGGALLALTLLACAVVGLSGRRGRERGELPEGNPTATIIAGLAALFVVAGPAGLIAAAAVAAIRYFTLIRGPWLAAGLVAVAGAWLARSPWPSPTYAGDVDVLQWVLAAALACSLPGLLPRTNRAPGSSMNS</sequence>
<evidence type="ECO:0000259" key="2">
    <source>
        <dbReference type="Pfam" id="PF11847"/>
    </source>
</evidence>
<keyword evidence="3" id="KW-0808">Transferase</keyword>
<keyword evidence="1" id="KW-1133">Transmembrane helix</keyword>
<feature type="transmembrane region" description="Helical" evidence="1">
    <location>
        <begin position="888"/>
        <end position="907"/>
    </location>
</feature>
<feature type="domain" description="Alpha-(1-&gt;3)-arabinofuranosyltransferase N-terminal GT-C" evidence="2">
    <location>
        <begin position="3"/>
        <end position="595"/>
    </location>
</feature>
<evidence type="ECO:0000256" key="1">
    <source>
        <dbReference type="SAM" id="Phobius"/>
    </source>
</evidence>
<accession>A0A097IIM2</accession>